<evidence type="ECO:0000313" key="3">
    <source>
        <dbReference type="Proteomes" id="UP001519460"/>
    </source>
</evidence>
<keyword evidence="3" id="KW-1185">Reference proteome</keyword>
<dbReference type="AlphaFoldDB" id="A0ABD0MA37"/>
<feature type="compositionally biased region" description="Polar residues" evidence="1">
    <location>
        <begin position="76"/>
        <end position="93"/>
    </location>
</feature>
<feature type="compositionally biased region" description="Basic residues" evidence="1">
    <location>
        <begin position="94"/>
        <end position="103"/>
    </location>
</feature>
<proteinExistence type="predicted"/>
<comment type="caution">
    <text evidence="2">The sequence shown here is derived from an EMBL/GenBank/DDBJ whole genome shotgun (WGS) entry which is preliminary data.</text>
</comment>
<gene>
    <name evidence="2" type="ORF">BaRGS_00000544</name>
</gene>
<sequence>NVSVQYDNEHVSRVFVKLPNVSENTPNVFGQLPYASGQSYVSVKGVEGLRKRLVRFRPALLMSDANERNEGCSESCDAQQMNSHGDTQCNASLKTKKKKVGQK</sequence>
<organism evidence="2 3">
    <name type="scientific">Batillaria attramentaria</name>
    <dbReference type="NCBI Taxonomy" id="370345"/>
    <lineage>
        <taxon>Eukaryota</taxon>
        <taxon>Metazoa</taxon>
        <taxon>Spiralia</taxon>
        <taxon>Lophotrochozoa</taxon>
        <taxon>Mollusca</taxon>
        <taxon>Gastropoda</taxon>
        <taxon>Caenogastropoda</taxon>
        <taxon>Sorbeoconcha</taxon>
        <taxon>Cerithioidea</taxon>
        <taxon>Batillariidae</taxon>
        <taxon>Batillaria</taxon>
    </lineage>
</organism>
<feature type="region of interest" description="Disordered" evidence="1">
    <location>
        <begin position="67"/>
        <end position="103"/>
    </location>
</feature>
<evidence type="ECO:0000313" key="2">
    <source>
        <dbReference type="EMBL" id="KAK7508305.1"/>
    </source>
</evidence>
<reference evidence="2 3" key="1">
    <citation type="journal article" date="2023" name="Sci. Data">
        <title>Genome assembly of the Korean intertidal mud-creeper Batillaria attramentaria.</title>
        <authorList>
            <person name="Patra A.K."/>
            <person name="Ho P.T."/>
            <person name="Jun S."/>
            <person name="Lee S.J."/>
            <person name="Kim Y."/>
            <person name="Won Y.J."/>
        </authorList>
    </citation>
    <scope>NUCLEOTIDE SEQUENCE [LARGE SCALE GENOMIC DNA]</scope>
    <source>
        <strain evidence="2">Wonlab-2016</strain>
    </source>
</reference>
<name>A0ABD0MA37_9CAEN</name>
<dbReference type="EMBL" id="JACVVK020000002">
    <property type="protein sequence ID" value="KAK7508305.1"/>
    <property type="molecule type" value="Genomic_DNA"/>
</dbReference>
<feature type="non-terminal residue" evidence="2">
    <location>
        <position position="1"/>
    </location>
</feature>
<dbReference type="Proteomes" id="UP001519460">
    <property type="component" value="Unassembled WGS sequence"/>
</dbReference>
<evidence type="ECO:0000256" key="1">
    <source>
        <dbReference type="SAM" id="MobiDB-lite"/>
    </source>
</evidence>
<accession>A0ABD0MA37</accession>
<protein>
    <submittedName>
        <fullName evidence="2">Uncharacterized protein</fullName>
    </submittedName>
</protein>